<dbReference type="Pfam" id="PF00515">
    <property type="entry name" value="TPR_1"/>
    <property type="match status" value="1"/>
</dbReference>
<dbReference type="SUPFAM" id="SSF48452">
    <property type="entry name" value="TPR-like"/>
    <property type="match status" value="2"/>
</dbReference>
<dbReference type="Pfam" id="PF13414">
    <property type="entry name" value="TPR_11"/>
    <property type="match status" value="1"/>
</dbReference>
<keyword evidence="4" id="KW-0833">Ubl conjugation pathway</keyword>
<dbReference type="SMART" id="SM00028">
    <property type="entry name" value="TPR"/>
    <property type="match status" value="8"/>
</dbReference>
<keyword evidence="2" id="KW-0677">Repeat</keyword>
<feature type="repeat" description="TPR" evidence="7">
    <location>
        <begin position="462"/>
        <end position="495"/>
    </location>
</feature>
<dbReference type="OrthoDB" id="10262026at2759"/>
<feature type="compositionally biased region" description="Gly residues" evidence="8">
    <location>
        <begin position="718"/>
        <end position="732"/>
    </location>
</feature>
<feature type="repeat" description="TPR" evidence="7">
    <location>
        <begin position="496"/>
        <end position="529"/>
    </location>
</feature>
<evidence type="ECO:0000256" key="5">
    <source>
        <dbReference type="ARBA" id="ARBA00022803"/>
    </source>
</evidence>
<dbReference type="Proteomes" id="UP000747110">
    <property type="component" value="Unassembled WGS sequence"/>
</dbReference>
<dbReference type="GO" id="GO:0016567">
    <property type="term" value="P:protein ubiquitination"/>
    <property type="evidence" value="ECO:0007669"/>
    <property type="project" value="TreeGrafter"/>
</dbReference>
<evidence type="ECO:0000256" key="6">
    <source>
        <dbReference type="ARBA" id="ARBA00023306"/>
    </source>
</evidence>
<protein>
    <recommendedName>
        <fullName evidence="9">Cdc23 domain-containing protein</fullName>
    </recommendedName>
</protein>
<dbReference type="GO" id="GO:0031145">
    <property type="term" value="P:anaphase-promoting complex-dependent catabolic process"/>
    <property type="evidence" value="ECO:0007669"/>
    <property type="project" value="TreeGrafter"/>
</dbReference>
<evidence type="ECO:0000256" key="3">
    <source>
        <dbReference type="ARBA" id="ARBA00022776"/>
    </source>
</evidence>
<evidence type="ECO:0000256" key="8">
    <source>
        <dbReference type="SAM" id="MobiDB-lite"/>
    </source>
</evidence>
<evidence type="ECO:0000256" key="4">
    <source>
        <dbReference type="ARBA" id="ARBA00022786"/>
    </source>
</evidence>
<evidence type="ECO:0000256" key="2">
    <source>
        <dbReference type="ARBA" id="ARBA00022737"/>
    </source>
</evidence>
<dbReference type="PROSITE" id="PS50005">
    <property type="entry name" value="TPR"/>
    <property type="match status" value="3"/>
</dbReference>
<feature type="compositionally biased region" description="Gly residues" evidence="8">
    <location>
        <begin position="699"/>
        <end position="708"/>
    </location>
</feature>
<organism evidence="10 11">
    <name type="scientific">Volvox reticuliferus</name>
    <dbReference type="NCBI Taxonomy" id="1737510"/>
    <lineage>
        <taxon>Eukaryota</taxon>
        <taxon>Viridiplantae</taxon>
        <taxon>Chlorophyta</taxon>
        <taxon>core chlorophytes</taxon>
        <taxon>Chlorophyceae</taxon>
        <taxon>CS clade</taxon>
        <taxon>Chlamydomonadales</taxon>
        <taxon>Volvocaceae</taxon>
        <taxon>Volvox</taxon>
    </lineage>
</organism>
<keyword evidence="11" id="KW-1185">Reference proteome</keyword>
<comment type="caution">
    <text evidence="10">The sequence shown here is derived from an EMBL/GenBank/DDBJ whole genome shotgun (WGS) entry which is preliminary data.</text>
</comment>
<dbReference type="Gene3D" id="1.25.40.10">
    <property type="entry name" value="Tetratricopeptide repeat domain"/>
    <property type="match status" value="3"/>
</dbReference>
<feature type="repeat" description="TPR" evidence="7">
    <location>
        <begin position="428"/>
        <end position="461"/>
    </location>
</feature>
<reference evidence="10" key="1">
    <citation type="journal article" date="2021" name="Proc. Natl. Acad. Sci. U.S.A.">
        <title>Three genomes in the algal genus Volvox reveal the fate of a haploid sex-determining region after a transition to homothallism.</title>
        <authorList>
            <person name="Yamamoto K."/>
            <person name="Hamaji T."/>
            <person name="Kawai-Toyooka H."/>
            <person name="Matsuzaki R."/>
            <person name="Takahashi F."/>
            <person name="Nishimura Y."/>
            <person name="Kawachi M."/>
            <person name="Noguchi H."/>
            <person name="Minakuchi Y."/>
            <person name="Umen J.G."/>
            <person name="Toyoda A."/>
            <person name="Nozaki H."/>
        </authorList>
    </citation>
    <scope>NUCLEOTIDE SEQUENCE</scope>
    <source>
        <strain evidence="10">NIES-3786</strain>
    </source>
</reference>
<evidence type="ECO:0000256" key="1">
    <source>
        <dbReference type="ARBA" id="ARBA00022618"/>
    </source>
</evidence>
<feature type="compositionally biased region" description="Low complexity" evidence="8">
    <location>
        <begin position="661"/>
        <end position="680"/>
    </location>
</feature>
<proteinExistence type="predicted"/>
<dbReference type="AlphaFoldDB" id="A0A8J4FQK8"/>
<dbReference type="PANTHER" id="PTHR12558">
    <property type="entry name" value="CELL DIVISION CYCLE 16,23,27"/>
    <property type="match status" value="1"/>
</dbReference>
<dbReference type="GO" id="GO:0005680">
    <property type="term" value="C:anaphase-promoting complex"/>
    <property type="evidence" value="ECO:0007669"/>
    <property type="project" value="InterPro"/>
</dbReference>
<keyword evidence="3" id="KW-0498">Mitosis</keyword>
<keyword evidence="5 7" id="KW-0802">TPR repeat</keyword>
<evidence type="ECO:0000259" key="9">
    <source>
        <dbReference type="Pfam" id="PF04049"/>
    </source>
</evidence>
<dbReference type="Pfam" id="PF13432">
    <property type="entry name" value="TPR_16"/>
    <property type="match status" value="1"/>
</dbReference>
<keyword evidence="6" id="KW-0131">Cell cycle</keyword>
<dbReference type="GO" id="GO:0051301">
    <property type="term" value="P:cell division"/>
    <property type="evidence" value="ECO:0007669"/>
    <property type="project" value="UniProtKB-KW"/>
</dbReference>
<name>A0A8J4FQK8_9CHLO</name>
<keyword evidence="1" id="KW-0132">Cell division</keyword>
<feature type="domain" description="Cdc23" evidence="9">
    <location>
        <begin position="19"/>
        <end position="257"/>
    </location>
</feature>
<dbReference type="PANTHER" id="PTHR12558:SF10">
    <property type="entry name" value="CELL DIVISION CYCLE PROTEIN 23 HOMOLOG"/>
    <property type="match status" value="1"/>
</dbReference>
<dbReference type="PROSITE" id="PS50293">
    <property type="entry name" value="TPR_REGION"/>
    <property type="match status" value="1"/>
</dbReference>
<dbReference type="InterPro" id="IPR007192">
    <property type="entry name" value="APC8"/>
</dbReference>
<dbReference type="Pfam" id="PF04049">
    <property type="entry name" value="ANAPC8"/>
    <property type="match status" value="1"/>
</dbReference>
<evidence type="ECO:0000256" key="7">
    <source>
        <dbReference type="PROSITE-ProRule" id="PRU00339"/>
    </source>
</evidence>
<gene>
    <name evidence="10" type="ORF">Vretifemale_14331</name>
</gene>
<feature type="region of interest" description="Disordered" evidence="8">
    <location>
        <begin position="661"/>
        <end position="752"/>
    </location>
</feature>
<feature type="region of interest" description="Disordered" evidence="8">
    <location>
        <begin position="143"/>
        <end position="164"/>
    </location>
</feature>
<evidence type="ECO:0000313" key="10">
    <source>
        <dbReference type="EMBL" id="GIL86075.1"/>
    </source>
</evidence>
<evidence type="ECO:0000313" key="11">
    <source>
        <dbReference type="Proteomes" id="UP000747110"/>
    </source>
</evidence>
<accession>A0A8J4FQK8</accession>
<sequence>MVPERPGATVPTPATPADISSELTQAIHDLNVRGLFQAAQWAAEQLVGLELHSCQQHGAASGWQHPAPVHHGYFSFSRGTCSSGASTLLHTDPDEQHPQYLLARAYFQSKEYRRCAHVLGGLRGPLSTFLRLYATYLAGEKRREEERVEKGGPMGRGSDARNPELDAVETALTTELGLTEATAAASPPLPGEASAAAAAGGAVGGSAQRDPFLLYLYGIVLSERGRKMGALDALVQSLRLYPCNWSAWMAVQSICSGSASPPPGSVPGFVAAAAATGPGGLPFPAAGSPSAPFGSFPSVFPAFSTCFFAGGDGSSLPLPSDLPVHWVREFFLAAVCLSCQHNQEALSRLQGLAQVFRGSLALEAAVAQAHYNLQNFDEAQALFEDLLARDPFRLEGTDTFSNILFVKEAAAPLSVLAHRVAATDKFRPETCCVLGNYYSLQGNHEKAVEYFRRALRLDPRYLAAWTLMGHEYMEVKNTPAAIDAYRRAIDVSPQDFRAWYGLGQAYELLKMPYYALYYYRRAAQLRPTDARMWCALAQCYAHEQVGLVDAAIRAYQRAVAHNDPDGIAVHKLAKLYETRGEPHAAERLFRDSLQRLEAQGPAALHSQDAIEALSFLAVHCKDTGRLDEAEELCARLMDVGGPAKERAKALAREIRSLQQFGSGAAASGPHGSGGAAAAAAAGGGSATPMDAEGAFDIGSSGGGGGRGGMTPSATAMSGGAGGGGGGGGGGFGARSQQAPIPRHGSSGGGGARGSIFTVTAPLGAAGGGSSRCAAAAATSTAAAAAAASLPSLGLGLGIGIDGLEQGLGLAPGDDIAEELGGCDPLAVLAVMQQLQFDRQTAVAALQCTGGDPVAAVRAYWYPALMVAEAAEGAEGA</sequence>
<dbReference type="GO" id="GO:0045842">
    <property type="term" value="P:positive regulation of mitotic metaphase/anaphase transition"/>
    <property type="evidence" value="ECO:0007669"/>
    <property type="project" value="TreeGrafter"/>
</dbReference>
<dbReference type="InterPro" id="IPR011990">
    <property type="entry name" value="TPR-like_helical_dom_sf"/>
</dbReference>
<dbReference type="InterPro" id="IPR019734">
    <property type="entry name" value="TPR_rpt"/>
</dbReference>
<dbReference type="EMBL" id="BNCP01000035">
    <property type="protein sequence ID" value="GIL86075.1"/>
    <property type="molecule type" value="Genomic_DNA"/>
</dbReference>